<protein>
    <submittedName>
        <fullName evidence="1">Uncharacterized protein</fullName>
    </submittedName>
</protein>
<organism evidence="1 2">
    <name type="scientific">Nemania bipapillata</name>
    <dbReference type="NCBI Taxonomy" id="110536"/>
    <lineage>
        <taxon>Eukaryota</taxon>
        <taxon>Fungi</taxon>
        <taxon>Dikarya</taxon>
        <taxon>Ascomycota</taxon>
        <taxon>Pezizomycotina</taxon>
        <taxon>Sordariomycetes</taxon>
        <taxon>Xylariomycetidae</taxon>
        <taxon>Xylariales</taxon>
        <taxon>Xylariaceae</taxon>
        <taxon>Nemania</taxon>
    </lineage>
</organism>
<evidence type="ECO:0000313" key="1">
    <source>
        <dbReference type="EMBL" id="KAJ8122230.1"/>
    </source>
</evidence>
<sequence>MSPVAYSGTPVTANSAMTSNAYNHTTASARNEPAGGNTYNGGPGARKEPFRHIDDIVSVTVDLDPHATLRKVLEAGDSHMQQAVTYKTFGRPDFALQEYIKAFTIAVDKVPKHKDYPSLKSDRGDLNRQYNALKVKITNNGVAYDKVKELIKEDNLRSGVRPKKEVNKSPANQLLDMPNVPSSPPLRQSIDSHDSSSLGRKSRPIVHPKPQSLHGNAIKPVSNKASPDLVARKTNWPQGHAFYPPAPSISSQLTACHA</sequence>
<comment type="caution">
    <text evidence="1">The sequence shown here is derived from an EMBL/GenBank/DDBJ whole genome shotgun (WGS) entry which is preliminary data.</text>
</comment>
<evidence type="ECO:0000313" key="2">
    <source>
        <dbReference type="Proteomes" id="UP001153334"/>
    </source>
</evidence>
<dbReference type="Proteomes" id="UP001153334">
    <property type="component" value="Unassembled WGS sequence"/>
</dbReference>
<proteinExistence type="predicted"/>
<dbReference type="EMBL" id="JAPESX010000267">
    <property type="protein sequence ID" value="KAJ8122230.1"/>
    <property type="molecule type" value="Genomic_DNA"/>
</dbReference>
<name>A0ACC2J496_9PEZI</name>
<reference evidence="1" key="1">
    <citation type="submission" date="2022-11" db="EMBL/GenBank/DDBJ databases">
        <title>Genome Sequence of Nemania bipapillata.</title>
        <authorList>
            <person name="Buettner E."/>
        </authorList>
    </citation>
    <scope>NUCLEOTIDE SEQUENCE</scope>
    <source>
        <strain evidence="1">CP14</strain>
    </source>
</reference>
<accession>A0ACC2J496</accession>
<gene>
    <name evidence="1" type="ORF">ONZ43_g1519</name>
</gene>
<keyword evidence="2" id="KW-1185">Reference proteome</keyword>